<evidence type="ECO:0000259" key="1">
    <source>
        <dbReference type="Pfam" id="PF12682"/>
    </source>
</evidence>
<accession>A0A0R2LIF0</accession>
<dbReference type="RefSeq" id="WP_057879308.1">
    <property type="nucleotide sequence ID" value="NZ_JQCA01000163.1"/>
</dbReference>
<dbReference type="PROSITE" id="PS00201">
    <property type="entry name" value="FLAVODOXIN"/>
    <property type="match status" value="1"/>
</dbReference>
<dbReference type="InterPro" id="IPR001226">
    <property type="entry name" value="Flavodoxin_CS"/>
</dbReference>
<dbReference type="EMBL" id="JQCA01000163">
    <property type="protein sequence ID" value="KRN97876.1"/>
    <property type="molecule type" value="Genomic_DNA"/>
</dbReference>
<dbReference type="AlphaFoldDB" id="A0A0R2LIF0"/>
<dbReference type="Proteomes" id="UP000051906">
    <property type="component" value="Unassembled WGS sequence"/>
</dbReference>
<reference evidence="2 3" key="1">
    <citation type="journal article" date="2015" name="Genome Announc.">
        <title>Expanding the biotechnology potential of lactobacilli through comparative genomics of 213 strains and associated genera.</title>
        <authorList>
            <person name="Sun Z."/>
            <person name="Harris H.M."/>
            <person name="McCann A."/>
            <person name="Guo C."/>
            <person name="Argimon S."/>
            <person name="Zhang W."/>
            <person name="Yang X."/>
            <person name="Jeffery I.B."/>
            <person name="Cooney J.C."/>
            <person name="Kagawa T.F."/>
            <person name="Liu W."/>
            <person name="Song Y."/>
            <person name="Salvetti E."/>
            <person name="Wrobel A."/>
            <person name="Rasinkangas P."/>
            <person name="Parkhill J."/>
            <person name="Rea M.C."/>
            <person name="O'Sullivan O."/>
            <person name="Ritari J."/>
            <person name="Douillard F.P."/>
            <person name="Paul Ross R."/>
            <person name="Yang R."/>
            <person name="Briner A.E."/>
            <person name="Felis G.E."/>
            <person name="de Vos W.M."/>
            <person name="Barrangou R."/>
            <person name="Klaenhammer T.R."/>
            <person name="Caufield P.W."/>
            <person name="Cui Y."/>
            <person name="Zhang H."/>
            <person name="O'Toole P.W."/>
        </authorList>
    </citation>
    <scope>NUCLEOTIDE SEQUENCE [LARGE SCALE GENOMIC DNA]</scope>
    <source>
        <strain evidence="2 3">DSM 22467</strain>
    </source>
</reference>
<evidence type="ECO:0000313" key="3">
    <source>
        <dbReference type="Proteomes" id="UP000051906"/>
    </source>
</evidence>
<dbReference type="PANTHER" id="PTHR39201:SF1">
    <property type="entry name" value="FLAVODOXIN-LIKE DOMAIN-CONTAINING PROTEIN"/>
    <property type="match status" value="1"/>
</dbReference>
<dbReference type="InterPro" id="IPR029039">
    <property type="entry name" value="Flavoprotein-like_sf"/>
</dbReference>
<evidence type="ECO:0000313" key="2">
    <source>
        <dbReference type="EMBL" id="KRN97876.1"/>
    </source>
</evidence>
<protein>
    <recommendedName>
        <fullName evidence="1">Flavodoxin-like domain-containing protein</fullName>
    </recommendedName>
</protein>
<dbReference type="GO" id="GO:0016651">
    <property type="term" value="F:oxidoreductase activity, acting on NAD(P)H"/>
    <property type="evidence" value="ECO:0007669"/>
    <property type="project" value="UniProtKB-ARBA"/>
</dbReference>
<proteinExistence type="predicted"/>
<keyword evidence="3" id="KW-1185">Reference proteome</keyword>
<dbReference type="InterPro" id="IPR008254">
    <property type="entry name" value="Flavodoxin/NO_synth"/>
</dbReference>
<dbReference type="Gene3D" id="3.40.50.360">
    <property type="match status" value="1"/>
</dbReference>
<dbReference type="Pfam" id="PF12682">
    <property type="entry name" value="Flavodoxin_4"/>
    <property type="match status" value="1"/>
</dbReference>
<gene>
    <name evidence="2" type="ORF">IV54_GL001176</name>
</gene>
<dbReference type="STRING" id="616990.IV54_GL001176"/>
<comment type="caution">
    <text evidence="2">The sequence shown here is derived from an EMBL/GenBank/DDBJ whole genome shotgun (WGS) entry which is preliminary data.</text>
</comment>
<dbReference type="GO" id="GO:0009055">
    <property type="term" value="F:electron transfer activity"/>
    <property type="evidence" value="ECO:0007669"/>
    <property type="project" value="InterPro"/>
</dbReference>
<dbReference type="OrthoDB" id="9806505at2"/>
<feature type="domain" description="Flavodoxin-like" evidence="1">
    <location>
        <begin position="5"/>
        <end position="156"/>
    </location>
</feature>
<dbReference type="PATRIC" id="fig|616990.3.peg.1264"/>
<dbReference type="GO" id="GO:0010181">
    <property type="term" value="F:FMN binding"/>
    <property type="evidence" value="ECO:0007669"/>
    <property type="project" value="InterPro"/>
</dbReference>
<name>A0A0R2LIF0_9LACO</name>
<dbReference type="SUPFAM" id="SSF52218">
    <property type="entry name" value="Flavoproteins"/>
    <property type="match status" value="1"/>
</dbReference>
<organism evidence="2 3">
    <name type="scientific">Levilactobacillus paucivorans</name>
    <dbReference type="NCBI Taxonomy" id="616990"/>
    <lineage>
        <taxon>Bacteria</taxon>
        <taxon>Bacillati</taxon>
        <taxon>Bacillota</taxon>
        <taxon>Bacilli</taxon>
        <taxon>Lactobacillales</taxon>
        <taxon>Lactobacillaceae</taxon>
        <taxon>Levilactobacillus</taxon>
    </lineage>
</organism>
<sequence>MGQAVVLYLSNTGHTQGVAEKIAATTGAKLMAIKPQQAYTAADLNWQDNDSRSYHEMHGGRVRPAIEPVDGAAISQATTVYLGFPLWWATAPRPIDTLLDSVDLSGKTVLPFCTSGSSAIDEAVRQLRVDYPAVNWQDGQRFTSNVTAEEIQDWSSKA</sequence>
<dbReference type="PANTHER" id="PTHR39201">
    <property type="entry name" value="EXPORTED PROTEIN-RELATED"/>
    <property type="match status" value="1"/>
</dbReference>